<gene>
    <name evidence="8" type="ORF">EDL96_08240</name>
</gene>
<organism evidence="8 9">
    <name type="scientific">Kocuria soli</name>
    <dbReference type="NCBI Taxonomy" id="2485125"/>
    <lineage>
        <taxon>Bacteria</taxon>
        <taxon>Bacillati</taxon>
        <taxon>Actinomycetota</taxon>
        <taxon>Actinomycetes</taxon>
        <taxon>Micrococcales</taxon>
        <taxon>Micrococcaceae</taxon>
        <taxon>Kocuria</taxon>
    </lineage>
</organism>
<evidence type="ECO:0000256" key="5">
    <source>
        <dbReference type="ARBA" id="ARBA00023136"/>
    </source>
</evidence>
<keyword evidence="9" id="KW-1185">Reference proteome</keyword>
<keyword evidence="4 6" id="KW-1133">Transmembrane helix</keyword>
<evidence type="ECO:0000256" key="6">
    <source>
        <dbReference type="SAM" id="Phobius"/>
    </source>
</evidence>
<feature type="transmembrane region" description="Helical" evidence="6">
    <location>
        <begin position="220"/>
        <end position="241"/>
    </location>
</feature>
<keyword evidence="3 6" id="KW-0812">Transmembrane</keyword>
<sequence>MGLLLGLGLGAGLFLIWWSFWERPAEARRRRLHREGVIRTRLDRAGLHDVRPSSLVVLSGLCSVVSAVVVFAVTGGVVFASCAAIVAAFIPWALLGQRMRRRAKQLRTVWPDVVDLLRSAIRAGMSLPEALAQLQHRGPAAVQPAFARFAADYRATGQFIPALDALKAELADPVADNIVESLRVTREVGGTDLGRLLGTLSEFLRENSRTRSELEARQSWTVNAARLSVAAPWLILLLMTSQPAAVQAYDSPAGAVVLLGGLAISFVAYRLMLRLGALPEPERVLR</sequence>
<accession>A0A3N3ZX35</accession>
<keyword evidence="2" id="KW-1003">Cell membrane</keyword>
<dbReference type="Pfam" id="PF00482">
    <property type="entry name" value="T2SSF"/>
    <property type="match status" value="1"/>
</dbReference>
<dbReference type="RefSeq" id="WP_123825302.1">
    <property type="nucleotide sequence ID" value="NZ_RKMF01000009.1"/>
</dbReference>
<evidence type="ECO:0000256" key="1">
    <source>
        <dbReference type="ARBA" id="ARBA00004651"/>
    </source>
</evidence>
<evidence type="ECO:0000313" key="8">
    <source>
        <dbReference type="EMBL" id="ROZ63080.1"/>
    </source>
</evidence>
<dbReference type="Proteomes" id="UP000270616">
    <property type="component" value="Unassembled WGS sequence"/>
</dbReference>
<dbReference type="InterPro" id="IPR018076">
    <property type="entry name" value="T2SS_GspF_dom"/>
</dbReference>
<dbReference type="EMBL" id="RKMF01000009">
    <property type="protein sequence ID" value="ROZ63080.1"/>
    <property type="molecule type" value="Genomic_DNA"/>
</dbReference>
<feature type="transmembrane region" description="Helical" evidence="6">
    <location>
        <begin position="253"/>
        <end position="273"/>
    </location>
</feature>
<feature type="transmembrane region" description="Helical" evidence="6">
    <location>
        <begin position="6"/>
        <end position="21"/>
    </location>
</feature>
<reference evidence="8 9" key="1">
    <citation type="submission" date="2018-10" db="EMBL/GenBank/DDBJ databases">
        <title>Kocuria sp. M5W7-7, whole genome shotgun sequence.</title>
        <authorList>
            <person name="Tuo L."/>
        </authorList>
    </citation>
    <scope>NUCLEOTIDE SEQUENCE [LARGE SCALE GENOMIC DNA]</scope>
    <source>
        <strain evidence="8 9">M5W7-7</strain>
    </source>
</reference>
<comment type="caution">
    <text evidence="8">The sequence shown here is derived from an EMBL/GenBank/DDBJ whole genome shotgun (WGS) entry which is preliminary data.</text>
</comment>
<feature type="transmembrane region" description="Helical" evidence="6">
    <location>
        <begin position="78"/>
        <end position="95"/>
    </location>
</feature>
<dbReference type="AlphaFoldDB" id="A0A3N3ZX35"/>
<dbReference type="GO" id="GO:0005886">
    <property type="term" value="C:plasma membrane"/>
    <property type="evidence" value="ECO:0007669"/>
    <property type="project" value="UniProtKB-SubCell"/>
</dbReference>
<dbReference type="PANTHER" id="PTHR35007:SF2">
    <property type="entry name" value="PILUS ASSEMBLE PROTEIN"/>
    <property type="match status" value="1"/>
</dbReference>
<evidence type="ECO:0000259" key="7">
    <source>
        <dbReference type="Pfam" id="PF00482"/>
    </source>
</evidence>
<protein>
    <submittedName>
        <fullName evidence="8">Type II secretion system protein F</fullName>
    </submittedName>
</protein>
<name>A0A3N3ZX35_9MICC</name>
<evidence type="ECO:0000256" key="4">
    <source>
        <dbReference type="ARBA" id="ARBA00022989"/>
    </source>
</evidence>
<comment type="subcellular location">
    <subcellularLocation>
        <location evidence="1">Cell membrane</location>
        <topology evidence="1">Multi-pass membrane protein</topology>
    </subcellularLocation>
</comment>
<evidence type="ECO:0000256" key="2">
    <source>
        <dbReference type="ARBA" id="ARBA00022475"/>
    </source>
</evidence>
<feature type="transmembrane region" description="Helical" evidence="6">
    <location>
        <begin position="54"/>
        <end position="72"/>
    </location>
</feature>
<evidence type="ECO:0000256" key="3">
    <source>
        <dbReference type="ARBA" id="ARBA00022692"/>
    </source>
</evidence>
<keyword evidence="5 6" id="KW-0472">Membrane</keyword>
<dbReference type="OrthoDB" id="3217742at2"/>
<evidence type="ECO:0000313" key="9">
    <source>
        <dbReference type="Proteomes" id="UP000270616"/>
    </source>
</evidence>
<dbReference type="PANTHER" id="PTHR35007">
    <property type="entry name" value="INTEGRAL MEMBRANE PROTEIN-RELATED"/>
    <property type="match status" value="1"/>
</dbReference>
<feature type="domain" description="Type II secretion system protein GspF" evidence="7">
    <location>
        <begin position="115"/>
        <end position="239"/>
    </location>
</feature>
<proteinExistence type="predicted"/>